<dbReference type="SUPFAM" id="SSF160544">
    <property type="entry name" value="EscU C-terminal domain-like"/>
    <property type="match status" value="1"/>
</dbReference>
<dbReference type="InterPro" id="IPR006135">
    <property type="entry name" value="T3SS_substrate_exporter"/>
</dbReference>
<evidence type="ECO:0000256" key="13">
    <source>
        <dbReference type="RuleBase" id="RU364091"/>
    </source>
</evidence>
<feature type="compositionally biased region" description="Basic and acidic residues" evidence="14">
    <location>
        <begin position="7"/>
        <end position="22"/>
    </location>
</feature>
<evidence type="ECO:0000256" key="5">
    <source>
        <dbReference type="ARBA" id="ARBA00022475"/>
    </source>
</evidence>
<evidence type="ECO:0000313" key="15">
    <source>
        <dbReference type="EMBL" id="TDR82667.1"/>
    </source>
</evidence>
<dbReference type="PRINTS" id="PR00950">
    <property type="entry name" value="TYPE3IMSPROT"/>
</dbReference>
<keyword evidence="10 13" id="KW-0472">Membrane</keyword>
<feature type="transmembrane region" description="Helical" evidence="13">
    <location>
        <begin position="90"/>
        <end position="111"/>
    </location>
</feature>
<evidence type="ECO:0000256" key="6">
    <source>
        <dbReference type="ARBA" id="ARBA00022692"/>
    </source>
</evidence>
<comment type="function">
    <text evidence="12 13">Required for formation of the rod structure in the basal body of the flagellar apparatus. Together with FliI and FliH, may constitute the export apparatus of flagellin.</text>
</comment>
<evidence type="ECO:0000313" key="16">
    <source>
        <dbReference type="Proteomes" id="UP000295611"/>
    </source>
</evidence>
<dbReference type="GO" id="GO:0009306">
    <property type="term" value="P:protein secretion"/>
    <property type="evidence" value="ECO:0007669"/>
    <property type="project" value="InterPro"/>
</dbReference>
<dbReference type="InterPro" id="IPR006136">
    <property type="entry name" value="FlhB"/>
</dbReference>
<keyword evidence="9 13" id="KW-1133">Transmembrane helix</keyword>
<dbReference type="Proteomes" id="UP000295611">
    <property type="component" value="Unassembled WGS sequence"/>
</dbReference>
<evidence type="ECO:0000256" key="4">
    <source>
        <dbReference type="ARBA" id="ARBA00022448"/>
    </source>
</evidence>
<dbReference type="InterPro" id="IPR029025">
    <property type="entry name" value="T3SS_substrate_exporter_C"/>
</dbReference>
<comment type="similarity">
    <text evidence="2 13">Belongs to the type III secretion exporter family.</text>
</comment>
<keyword evidence="4 13" id="KW-0813">Transport</keyword>
<feature type="region of interest" description="Disordered" evidence="14">
    <location>
        <begin position="1"/>
        <end position="27"/>
    </location>
</feature>
<keyword evidence="11 13" id="KW-1006">Bacterial flagellum protein export</keyword>
<evidence type="ECO:0000256" key="3">
    <source>
        <dbReference type="ARBA" id="ARBA00021622"/>
    </source>
</evidence>
<keyword evidence="5 13" id="KW-1003">Cell membrane</keyword>
<sequence length="388" mass="43086">MAEDSDLERTEAATGKRLEEARSQGNIPRSRELSTFALTMTGVAMLMSQGGKLSHYIMDLTRRVLTFDHAALLSPDNMLERFKDAIFGTLWQMAPILGTLFFVALFVPMLIGGWNFTTKAVEPNFGKFNLISGLGRLVSLNSATEALKAILKSLLIGGVATTVLWKQRQEIIGIGQMPLESGLAKLVDMMIHNFFIIAGAMILLVAIDAPYQLWSYHKKLRMTKDEVKREYKEQEGSPEVKGKIRQMQREAARRRMMQAVPTANVIVTNPTHYAVALLYKEGMRAPQVVAKGSLILAEKIIDLAQENRIAIMRVPSFARALYFNTEPGDEIPSRLYAAAAQVLAYVHQLKLYEINGGLAPVYPDQIEVPADLDPQSKRQHDAAPGASE</sequence>
<proteinExistence type="inferred from homology"/>
<keyword evidence="15" id="KW-0282">Flagellum</keyword>
<comment type="caution">
    <text evidence="13">Lacks conserved residue(s) required for the propagation of feature annotation.</text>
</comment>
<name>A0A4R7BFY3_9NEIS</name>
<dbReference type="GO" id="GO:0044780">
    <property type="term" value="P:bacterial-type flagellum assembly"/>
    <property type="evidence" value="ECO:0007669"/>
    <property type="project" value="InterPro"/>
</dbReference>
<gene>
    <name evidence="13" type="primary">flhB</name>
    <name evidence="15" type="ORF">DFP86_10156</name>
</gene>
<evidence type="ECO:0000256" key="9">
    <source>
        <dbReference type="ARBA" id="ARBA00022989"/>
    </source>
</evidence>
<keyword evidence="8 13" id="KW-0653">Protein transport</keyword>
<protein>
    <recommendedName>
        <fullName evidence="3 13">Flagellar biosynthetic protein FlhB</fullName>
    </recommendedName>
</protein>
<keyword evidence="16" id="KW-1185">Reference proteome</keyword>
<evidence type="ECO:0000256" key="10">
    <source>
        <dbReference type="ARBA" id="ARBA00023136"/>
    </source>
</evidence>
<dbReference type="PANTHER" id="PTHR30531">
    <property type="entry name" value="FLAGELLAR BIOSYNTHETIC PROTEIN FLHB"/>
    <property type="match status" value="1"/>
</dbReference>
<dbReference type="OrthoDB" id="9807950at2"/>
<evidence type="ECO:0000256" key="14">
    <source>
        <dbReference type="SAM" id="MobiDB-lite"/>
    </source>
</evidence>
<dbReference type="Pfam" id="PF01312">
    <property type="entry name" value="Bac_export_2"/>
    <property type="match status" value="1"/>
</dbReference>
<evidence type="ECO:0000256" key="7">
    <source>
        <dbReference type="ARBA" id="ARBA00022795"/>
    </source>
</evidence>
<evidence type="ECO:0000256" key="12">
    <source>
        <dbReference type="ARBA" id="ARBA00025078"/>
    </source>
</evidence>
<dbReference type="EMBL" id="SNZP01000001">
    <property type="protein sequence ID" value="TDR82667.1"/>
    <property type="molecule type" value="Genomic_DNA"/>
</dbReference>
<keyword evidence="15" id="KW-0966">Cell projection</keyword>
<dbReference type="GO" id="GO:0005886">
    <property type="term" value="C:plasma membrane"/>
    <property type="evidence" value="ECO:0007669"/>
    <property type="project" value="UniProtKB-SubCell"/>
</dbReference>
<keyword evidence="15" id="KW-0969">Cilium</keyword>
<dbReference type="AlphaFoldDB" id="A0A4R7BFY3"/>
<comment type="subcellular location">
    <subcellularLocation>
        <location evidence="1">Cell membrane</location>
        <topology evidence="1">Multi-pass membrane protein</topology>
    </subcellularLocation>
</comment>
<dbReference type="PANTHER" id="PTHR30531:SF12">
    <property type="entry name" value="FLAGELLAR BIOSYNTHETIC PROTEIN FLHB"/>
    <property type="match status" value="1"/>
</dbReference>
<feature type="transmembrane region" description="Helical" evidence="13">
    <location>
        <begin position="194"/>
        <end position="214"/>
    </location>
</feature>
<comment type="caution">
    <text evidence="15">The sequence shown here is derived from an EMBL/GenBank/DDBJ whole genome shotgun (WGS) entry which is preliminary data.</text>
</comment>
<keyword evidence="7 13" id="KW-1005">Bacterial flagellum biogenesis</keyword>
<evidence type="ECO:0000256" key="1">
    <source>
        <dbReference type="ARBA" id="ARBA00004651"/>
    </source>
</evidence>
<evidence type="ECO:0000256" key="11">
    <source>
        <dbReference type="ARBA" id="ARBA00023225"/>
    </source>
</evidence>
<dbReference type="RefSeq" id="WP_133677999.1">
    <property type="nucleotide sequence ID" value="NZ_SNZP01000001.1"/>
</dbReference>
<reference evidence="15 16" key="1">
    <citation type="submission" date="2019-03" db="EMBL/GenBank/DDBJ databases">
        <title>Genomic Encyclopedia of Type Strains, Phase III (KMG-III): the genomes of soil and plant-associated and newly described type strains.</title>
        <authorList>
            <person name="Whitman W."/>
        </authorList>
    </citation>
    <scope>NUCLEOTIDE SEQUENCE [LARGE SCALE GENOMIC DNA]</scope>
    <source>
        <strain evidence="15 16">CECT 8976</strain>
    </source>
</reference>
<accession>A0A4R7BFY3</accession>
<keyword evidence="6 13" id="KW-0812">Transmembrane</keyword>
<evidence type="ECO:0000256" key="2">
    <source>
        <dbReference type="ARBA" id="ARBA00010690"/>
    </source>
</evidence>
<organism evidence="15 16">
    <name type="scientific">Paludibacterium purpuratum</name>
    <dbReference type="NCBI Taxonomy" id="1144873"/>
    <lineage>
        <taxon>Bacteria</taxon>
        <taxon>Pseudomonadati</taxon>
        <taxon>Pseudomonadota</taxon>
        <taxon>Betaproteobacteria</taxon>
        <taxon>Neisseriales</taxon>
        <taxon>Chromobacteriaceae</taxon>
        <taxon>Paludibacterium</taxon>
    </lineage>
</organism>
<dbReference type="NCBIfam" id="TIGR00328">
    <property type="entry name" value="flhB"/>
    <property type="match status" value="1"/>
</dbReference>
<dbReference type="Gene3D" id="3.40.1690.10">
    <property type="entry name" value="secretion proteins EscU"/>
    <property type="match status" value="1"/>
</dbReference>
<dbReference type="Gene3D" id="6.10.250.2080">
    <property type="match status" value="1"/>
</dbReference>
<evidence type="ECO:0000256" key="8">
    <source>
        <dbReference type="ARBA" id="ARBA00022927"/>
    </source>
</evidence>